<dbReference type="Proteomes" id="UP000323597">
    <property type="component" value="Chromosome A09"/>
</dbReference>
<keyword evidence="3" id="KW-1185">Reference proteome</keyword>
<proteinExistence type="predicted"/>
<gene>
    <name evidence="2" type="ORF">E1A91_A09G073100v1</name>
</gene>
<feature type="non-terminal residue" evidence="2">
    <location>
        <position position="1"/>
    </location>
</feature>
<keyword evidence="1" id="KW-1133">Transmembrane helix</keyword>
<feature type="transmembrane region" description="Helical" evidence="1">
    <location>
        <begin position="52"/>
        <end position="76"/>
    </location>
</feature>
<reference evidence="2 3" key="1">
    <citation type="submission" date="2019-07" db="EMBL/GenBank/DDBJ databases">
        <title>WGS assembly of Gossypium mustelinum.</title>
        <authorList>
            <person name="Chen Z.J."/>
            <person name="Sreedasyam A."/>
            <person name="Ando A."/>
            <person name="Song Q."/>
            <person name="De L."/>
            <person name="Hulse-Kemp A."/>
            <person name="Ding M."/>
            <person name="Ye W."/>
            <person name="Kirkbride R."/>
            <person name="Jenkins J."/>
            <person name="Plott C."/>
            <person name="Lovell J."/>
            <person name="Lin Y.-M."/>
            <person name="Vaughn R."/>
            <person name="Liu B."/>
            <person name="Li W."/>
            <person name="Simpson S."/>
            <person name="Scheffler B."/>
            <person name="Saski C."/>
            <person name="Grover C."/>
            <person name="Hu G."/>
            <person name="Conover J."/>
            <person name="Carlson J."/>
            <person name="Shu S."/>
            <person name="Boston L."/>
            <person name="Williams M."/>
            <person name="Peterson D."/>
            <person name="Mcgee K."/>
            <person name="Jones D."/>
            <person name="Wendel J."/>
            <person name="Stelly D."/>
            <person name="Grimwood J."/>
            <person name="Schmutz J."/>
        </authorList>
    </citation>
    <scope>NUCLEOTIDE SEQUENCE [LARGE SCALE GENOMIC DNA]</scope>
    <source>
        <strain evidence="2">1408120.09</strain>
    </source>
</reference>
<dbReference type="AlphaFoldDB" id="A0A5D2XVN5"/>
<accession>A0A5D2XVN5</accession>
<evidence type="ECO:0000256" key="1">
    <source>
        <dbReference type="SAM" id="Phobius"/>
    </source>
</evidence>
<name>A0A5D2XVN5_GOSMU</name>
<dbReference type="PANTHER" id="PTHR33726:SF19">
    <property type="entry name" value="OS03G0313800 PROTEIN"/>
    <property type="match status" value="1"/>
</dbReference>
<organism evidence="2 3">
    <name type="scientific">Gossypium mustelinum</name>
    <name type="common">Cotton</name>
    <name type="synonym">Gossypium caicoense</name>
    <dbReference type="NCBI Taxonomy" id="34275"/>
    <lineage>
        <taxon>Eukaryota</taxon>
        <taxon>Viridiplantae</taxon>
        <taxon>Streptophyta</taxon>
        <taxon>Embryophyta</taxon>
        <taxon>Tracheophyta</taxon>
        <taxon>Spermatophyta</taxon>
        <taxon>Magnoliopsida</taxon>
        <taxon>eudicotyledons</taxon>
        <taxon>Gunneridae</taxon>
        <taxon>Pentapetalae</taxon>
        <taxon>rosids</taxon>
        <taxon>malvids</taxon>
        <taxon>Malvales</taxon>
        <taxon>Malvaceae</taxon>
        <taxon>Malvoideae</taxon>
        <taxon>Gossypium</taxon>
    </lineage>
</organism>
<keyword evidence="1" id="KW-0472">Membrane</keyword>
<evidence type="ECO:0000313" key="3">
    <source>
        <dbReference type="Proteomes" id="UP000323597"/>
    </source>
</evidence>
<dbReference type="PANTHER" id="PTHR33726">
    <property type="entry name" value="TRANSMEMBRANE PROTEIN"/>
    <property type="match status" value="1"/>
</dbReference>
<evidence type="ECO:0000313" key="2">
    <source>
        <dbReference type="EMBL" id="TYJ17730.1"/>
    </source>
</evidence>
<dbReference type="EMBL" id="CM017644">
    <property type="protein sequence ID" value="TYJ17730.1"/>
    <property type="molecule type" value="Genomic_DNA"/>
</dbReference>
<sequence length="80" mass="8923">EQHVVHVSFPVAELGIPSSKSNTGPEFNLSYLTSGWSLQSLRWVVFSIVDDVLWTVVTAFESLALVTTLCFFFLFCGCTF</sequence>
<protein>
    <submittedName>
        <fullName evidence="2">Uncharacterized protein</fullName>
    </submittedName>
</protein>
<keyword evidence="1" id="KW-0812">Transmembrane</keyword>